<reference evidence="6" key="1">
    <citation type="journal article" date="2023" name="Plant J.">
        <title>The genome of the king protea, Protea cynaroides.</title>
        <authorList>
            <person name="Chang J."/>
            <person name="Duong T.A."/>
            <person name="Schoeman C."/>
            <person name="Ma X."/>
            <person name="Roodt D."/>
            <person name="Barker N."/>
            <person name="Li Z."/>
            <person name="Van de Peer Y."/>
            <person name="Mizrachi E."/>
        </authorList>
    </citation>
    <scope>NUCLEOTIDE SEQUENCE</scope>
    <source>
        <tissue evidence="6">Young leaves</tissue>
    </source>
</reference>
<evidence type="ECO:0000256" key="1">
    <source>
        <dbReference type="ARBA" id="ARBA00023015"/>
    </source>
</evidence>
<name>A0A9Q0H1A5_9MAGN</name>
<keyword evidence="4" id="KW-0539">Nucleus</keyword>
<dbReference type="PANTHER" id="PTHR31719:SF179">
    <property type="entry name" value="OS08G0148400 PROTEIN"/>
    <property type="match status" value="1"/>
</dbReference>
<proteinExistence type="predicted"/>
<dbReference type="SUPFAM" id="SSF101941">
    <property type="entry name" value="NAC domain"/>
    <property type="match status" value="2"/>
</dbReference>
<keyword evidence="1" id="KW-0805">Transcription regulation</keyword>
<dbReference type="Pfam" id="PF02365">
    <property type="entry name" value="NAM"/>
    <property type="match status" value="2"/>
</dbReference>
<dbReference type="Gene3D" id="2.170.150.80">
    <property type="entry name" value="NAC domain"/>
    <property type="match status" value="2"/>
</dbReference>
<dbReference type="InterPro" id="IPR036093">
    <property type="entry name" value="NAC_dom_sf"/>
</dbReference>
<dbReference type="GO" id="GO:0003677">
    <property type="term" value="F:DNA binding"/>
    <property type="evidence" value="ECO:0007669"/>
    <property type="project" value="UniProtKB-KW"/>
</dbReference>
<dbReference type="PROSITE" id="PS51005">
    <property type="entry name" value="NAC"/>
    <property type="match status" value="1"/>
</dbReference>
<dbReference type="Proteomes" id="UP001141806">
    <property type="component" value="Unassembled WGS sequence"/>
</dbReference>
<keyword evidence="7" id="KW-1185">Reference proteome</keyword>
<comment type="caution">
    <text evidence="6">The sequence shown here is derived from an EMBL/GenBank/DDBJ whole genome shotgun (WGS) entry which is preliminary data.</text>
</comment>
<accession>A0A9Q0H1A5</accession>
<evidence type="ECO:0000256" key="2">
    <source>
        <dbReference type="ARBA" id="ARBA00023125"/>
    </source>
</evidence>
<evidence type="ECO:0000259" key="5">
    <source>
        <dbReference type="PROSITE" id="PS51005"/>
    </source>
</evidence>
<evidence type="ECO:0000313" key="6">
    <source>
        <dbReference type="EMBL" id="KAJ4957733.1"/>
    </source>
</evidence>
<evidence type="ECO:0000256" key="3">
    <source>
        <dbReference type="ARBA" id="ARBA00023163"/>
    </source>
</evidence>
<dbReference type="InterPro" id="IPR003441">
    <property type="entry name" value="NAC-dom"/>
</dbReference>
<keyword evidence="2" id="KW-0238">DNA-binding</keyword>
<organism evidence="6 7">
    <name type="scientific">Protea cynaroides</name>
    <dbReference type="NCBI Taxonomy" id="273540"/>
    <lineage>
        <taxon>Eukaryota</taxon>
        <taxon>Viridiplantae</taxon>
        <taxon>Streptophyta</taxon>
        <taxon>Embryophyta</taxon>
        <taxon>Tracheophyta</taxon>
        <taxon>Spermatophyta</taxon>
        <taxon>Magnoliopsida</taxon>
        <taxon>Proteales</taxon>
        <taxon>Proteaceae</taxon>
        <taxon>Protea</taxon>
    </lineage>
</organism>
<keyword evidence="3" id="KW-0804">Transcription</keyword>
<sequence>MSSLLSSPLTQPVVDDVCYCFNSLPPGVIFCPQDELIVHYLMKKVLNQQLPRILIPEVKLYEHDPEYLTDEEIKQSEAPTSVVTAGNINAAIDDVSAYFNSFPPGIRFCPYDDELIVHYLMKKLLNQELPRNLISEVKLYNHTPEYLTENYPPWGDQTWYFFTLWDRRHRNGNGYWRLVRGTRRVLSEGQHVGFRKELIFYKGRFPKYEKTNWIMKELNATQISTTNRRLNDMKLDDWILCTIKKSCKSKLEVHHAKGSSEDALSSSGPSNAYN</sequence>
<feature type="domain" description="NAC" evidence="5">
    <location>
        <begin position="102"/>
        <end position="246"/>
    </location>
</feature>
<evidence type="ECO:0000256" key="4">
    <source>
        <dbReference type="ARBA" id="ARBA00023242"/>
    </source>
</evidence>
<dbReference type="OrthoDB" id="1848784at2759"/>
<dbReference type="GO" id="GO:0006355">
    <property type="term" value="P:regulation of DNA-templated transcription"/>
    <property type="evidence" value="ECO:0007669"/>
    <property type="project" value="InterPro"/>
</dbReference>
<dbReference type="PANTHER" id="PTHR31719">
    <property type="entry name" value="NAC TRANSCRIPTION FACTOR 56"/>
    <property type="match status" value="1"/>
</dbReference>
<dbReference type="AlphaFoldDB" id="A0A9Q0H1A5"/>
<evidence type="ECO:0000313" key="7">
    <source>
        <dbReference type="Proteomes" id="UP001141806"/>
    </source>
</evidence>
<gene>
    <name evidence="6" type="ORF">NE237_024844</name>
</gene>
<protein>
    <recommendedName>
        <fullName evidence="5">NAC domain-containing protein</fullName>
    </recommendedName>
</protein>
<dbReference type="EMBL" id="JAMYWD010000010">
    <property type="protein sequence ID" value="KAJ4957733.1"/>
    <property type="molecule type" value="Genomic_DNA"/>
</dbReference>